<dbReference type="InterPro" id="IPR052398">
    <property type="entry name" value="Ubiquitin_hydrolase_53/54"/>
</dbReference>
<dbReference type="Proteomes" id="UP000266723">
    <property type="component" value="Unassembled WGS sequence"/>
</dbReference>
<name>A0ABQ7BF54_BRACR</name>
<dbReference type="InterPro" id="IPR006865">
    <property type="entry name" value="DUF629"/>
</dbReference>
<evidence type="ECO:0000256" key="1">
    <source>
        <dbReference type="ARBA" id="ARBA00022786"/>
    </source>
</evidence>
<evidence type="ECO:0000259" key="3">
    <source>
        <dbReference type="Pfam" id="PF04780"/>
    </source>
</evidence>
<organism evidence="4 5">
    <name type="scientific">Brassica cretica</name>
    <name type="common">Mustard</name>
    <dbReference type="NCBI Taxonomy" id="69181"/>
    <lineage>
        <taxon>Eukaryota</taxon>
        <taxon>Viridiplantae</taxon>
        <taxon>Streptophyta</taxon>
        <taxon>Embryophyta</taxon>
        <taxon>Tracheophyta</taxon>
        <taxon>Spermatophyta</taxon>
        <taxon>Magnoliopsida</taxon>
        <taxon>eudicotyledons</taxon>
        <taxon>Gunneridae</taxon>
        <taxon>Pentapetalae</taxon>
        <taxon>rosids</taxon>
        <taxon>malvids</taxon>
        <taxon>Brassicales</taxon>
        <taxon>Brassicaceae</taxon>
        <taxon>Brassiceae</taxon>
        <taxon>Brassica</taxon>
    </lineage>
</organism>
<feature type="domain" description="DUF629" evidence="3">
    <location>
        <begin position="30"/>
        <end position="83"/>
    </location>
</feature>
<protein>
    <recommendedName>
        <fullName evidence="3">DUF629 domain-containing protein</fullName>
    </recommendedName>
</protein>
<dbReference type="Pfam" id="PF04780">
    <property type="entry name" value="DUF629"/>
    <property type="match status" value="1"/>
</dbReference>
<keyword evidence="2" id="KW-0378">Hydrolase</keyword>
<reference evidence="4 5" key="1">
    <citation type="journal article" date="2020" name="BMC Genomics">
        <title>Intraspecific diversification of the crop wild relative Brassica cretica Lam. using demographic model selection.</title>
        <authorList>
            <person name="Kioukis A."/>
            <person name="Michalopoulou V.A."/>
            <person name="Briers L."/>
            <person name="Pirintsos S."/>
            <person name="Studholme D.J."/>
            <person name="Pavlidis P."/>
            <person name="Sarris P.F."/>
        </authorList>
    </citation>
    <scope>NUCLEOTIDE SEQUENCE [LARGE SCALE GENOMIC DNA]</scope>
    <source>
        <strain evidence="5">cv. PFS-1207/04</strain>
    </source>
</reference>
<comment type="caution">
    <text evidence="4">The sequence shown here is derived from an EMBL/GenBank/DDBJ whole genome shotgun (WGS) entry which is preliminary data.</text>
</comment>
<evidence type="ECO:0000313" key="5">
    <source>
        <dbReference type="Proteomes" id="UP000266723"/>
    </source>
</evidence>
<evidence type="ECO:0000313" key="4">
    <source>
        <dbReference type="EMBL" id="KAF3530585.1"/>
    </source>
</evidence>
<dbReference type="PANTHER" id="PTHR22975">
    <property type="entry name" value="UBIQUITIN SPECIFIC PROTEINASE"/>
    <property type="match status" value="1"/>
</dbReference>
<sequence length="190" mass="21394">MSLGIFRGTSPSVYSEEYLPRYIPRKMSLVYDKVIQFTVDELRNLPSGSQLLNRGLGQSPTCIRFLEATPLSKILRFLQHLSATFGLSRYSGIQEKYMGSALNNGAISSSGEIANGSWKREEASAEFTHESYESVLRRPSEETLTLNDNQFEYEESYACTGSQLRDLESGEADEWGMSAEITFLIVKPYD</sequence>
<evidence type="ECO:0000256" key="2">
    <source>
        <dbReference type="ARBA" id="ARBA00022801"/>
    </source>
</evidence>
<gene>
    <name evidence="4" type="ORF">DY000_02040161</name>
</gene>
<dbReference type="PANTHER" id="PTHR22975:SF9">
    <property type="entry name" value="ECHINUS SPLICE FORM 3"/>
    <property type="match status" value="1"/>
</dbReference>
<dbReference type="EMBL" id="QGKV02001507">
    <property type="protein sequence ID" value="KAF3530585.1"/>
    <property type="molecule type" value="Genomic_DNA"/>
</dbReference>
<keyword evidence="5" id="KW-1185">Reference proteome</keyword>
<keyword evidence="1" id="KW-0833">Ubl conjugation pathway</keyword>
<accession>A0ABQ7BF54</accession>
<proteinExistence type="predicted"/>